<feature type="transmembrane region" description="Helical" evidence="7">
    <location>
        <begin position="293"/>
        <end position="319"/>
    </location>
</feature>
<feature type="domain" description="SSD" evidence="8">
    <location>
        <begin position="582"/>
        <end position="696"/>
    </location>
</feature>
<dbReference type="Pfam" id="PF03176">
    <property type="entry name" value="MMPL"/>
    <property type="match status" value="2"/>
</dbReference>
<dbReference type="Proteomes" id="UP000254978">
    <property type="component" value="Unassembled WGS sequence"/>
</dbReference>
<feature type="transmembrane region" description="Helical" evidence="7">
    <location>
        <begin position="635"/>
        <end position="659"/>
    </location>
</feature>
<feature type="transmembrane region" description="Helical" evidence="7">
    <location>
        <begin position="219"/>
        <end position="240"/>
    </location>
</feature>
<dbReference type="InterPro" id="IPR004869">
    <property type="entry name" value="MMPL_dom"/>
</dbReference>
<name>A0A378T8L4_9MYCO</name>
<dbReference type="RefSeq" id="WP_115277489.1">
    <property type="nucleotide sequence ID" value="NZ_AP022600.1"/>
</dbReference>
<comment type="similarity">
    <text evidence="2">Belongs to the resistance-nodulation-cell division (RND) (TC 2.A.6) family. MmpL subfamily.</text>
</comment>
<feature type="transmembrane region" description="Helical" evidence="7">
    <location>
        <begin position="164"/>
        <end position="183"/>
    </location>
</feature>
<accession>A0A378T8L4</accession>
<keyword evidence="5 7" id="KW-1133">Transmembrane helix</keyword>
<proteinExistence type="inferred from homology"/>
<gene>
    <name evidence="9" type="primary">ydgH_1</name>
    <name evidence="9" type="ORF">NCTC10821_00649</name>
</gene>
<feature type="transmembrane region" description="Helical" evidence="7">
    <location>
        <begin position="261"/>
        <end position="287"/>
    </location>
</feature>
<evidence type="ECO:0000256" key="1">
    <source>
        <dbReference type="ARBA" id="ARBA00004651"/>
    </source>
</evidence>
<feature type="transmembrane region" description="Helical" evidence="7">
    <location>
        <begin position="556"/>
        <end position="574"/>
    </location>
</feature>
<dbReference type="PANTHER" id="PTHR33406">
    <property type="entry name" value="MEMBRANE PROTEIN MJ1562-RELATED"/>
    <property type="match status" value="1"/>
</dbReference>
<feature type="transmembrane region" description="Helical" evidence="7">
    <location>
        <begin position="671"/>
        <end position="695"/>
    </location>
</feature>
<keyword evidence="6 7" id="KW-0472">Membrane</keyword>
<evidence type="ECO:0000256" key="3">
    <source>
        <dbReference type="ARBA" id="ARBA00022475"/>
    </source>
</evidence>
<evidence type="ECO:0000256" key="5">
    <source>
        <dbReference type="ARBA" id="ARBA00022989"/>
    </source>
</evidence>
<dbReference type="InterPro" id="IPR050545">
    <property type="entry name" value="Mycobact_MmpL"/>
</dbReference>
<keyword evidence="10" id="KW-1185">Reference proteome</keyword>
<feature type="transmembrane region" description="Helical" evidence="7">
    <location>
        <begin position="190"/>
        <end position="213"/>
    </location>
</feature>
<keyword evidence="3" id="KW-1003">Cell membrane</keyword>
<dbReference type="Gene3D" id="1.20.1640.10">
    <property type="entry name" value="Multidrug efflux transporter AcrB transmembrane domain"/>
    <property type="match status" value="2"/>
</dbReference>
<dbReference type="OrthoDB" id="7051771at2"/>
<comment type="subcellular location">
    <subcellularLocation>
        <location evidence="1">Cell membrane</location>
        <topology evidence="1">Multi-pass membrane protein</topology>
    </subcellularLocation>
</comment>
<dbReference type="EMBL" id="UGQT01000001">
    <property type="protein sequence ID" value="STZ57151.1"/>
    <property type="molecule type" value="Genomic_DNA"/>
</dbReference>
<organism evidence="9 10">
    <name type="scientific">Mycolicibacterium tokaiense</name>
    <dbReference type="NCBI Taxonomy" id="39695"/>
    <lineage>
        <taxon>Bacteria</taxon>
        <taxon>Bacillati</taxon>
        <taxon>Actinomycetota</taxon>
        <taxon>Actinomycetes</taxon>
        <taxon>Mycobacteriales</taxon>
        <taxon>Mycobacteriaceae</taxon>
        <taxon>Mycolicibacterium</taxon>
    </lineage>
</organism>
<feature type="transmembrane region" description="Helical" evidence="7">
    <location>
        <begin position="362"/>
        <end position="383"/>
    </location>
</feature>
<dbReference type="PANTHER" id="PTHR33406:SF11">
    <property type="entry name" value="MEMBRANE PROTEIN SCO6666-RELATED"/>
    <property type="match status" value="1"/>
</dbReference>
<feature type="transmembrane region" description="Helical" evidence="7">
    <location>
        <begin position="594"/>
        <end position="614"/>
    </location>
</feature>
<evidence type="ECO:0000256" key="7">
    <source>
        <dbReference type="SAM" id="Phobius"/>
    </source>
</evidence>
<dbReference type="GO" id="GO:0005886">
    <property type="term" value="C:plasma membrane"/>
    <property type="evidence" value="ECO:0007669"/>
    <property type="project" value="UniProtKB-SubCell"/>
</dbReference>
<evidence type="ECO:0000259" key="8">
    <source>
        <dbReference type="PROSITE" id="PS50156"/>
    </source>
</evidence>
<sequence length="739" mass="77798">MLHRSATLALTAPRRVIALVALVMAAAAIFGIPAANSLSSGGFEDPDSESARAGELLRDTFGRSDMQLIMTVTGAADSTTTRDTALTVSRLLDTSPDVLSVVSPRTGVIIAEIDGDDTDAPEHARQLADSIDSALAPLPPDVTVRAGGSALVYAQINEQTQRDLVMMELVALPVSSVVLVWVFGGLLAAAVPIAVGALCIVASMAVLRLLALVTDVSVLALNLCTALGFALAIDYTLLIVSRYRDELADGQIPQRALVRTMATAGHTVIFSAVTVVLSMAAMALFPMQVLKSLAYAGVATVFFAALAAIVVTPAALVLLGPRLDRFDVRTPVRRALRLNPAAPGRVGDRFWYRSARFAMRHAIVLGITAVAVLMLVGAPFAGVRWGFPDDRVLPASASAHQVGDQLRTQSPISNPVTVVITEARGVTPADVDRYAVDLSLVPDVAAVTTTTATFVTGVRAGPPAAPAGKSADSVYLTVDSTAPLFSEASERQLDRLHAVAGPAGRTVELAGVAQVNRDSVAAITAHLPWVLGLIAVVTLTLLFLLTGSVVLPVKALVLNVLSLSATFGALVWIFQDGHLGALGTTSTGTLVANIPVLLFCIAFGLSMDYEVFLVSRIREFWLVSGRTRADNDESVALGLAHTGRVITAAALLMSISFAALTTAEVSFLRMFGLGLTVAVLVDATLVRMILVPVFIHLLGRWNWWAPTSLMTLRRRLGMGDEARAPGPGTITPNTRRISR</sequence>
<dbReference type="PROSITE" id="PS50156">
    <property type="entry name" value="SSD"/>
    <property type="match status" value="2"/>
</dbReference>
<evidence type="ECO:0000256" key="6">
    <source>
        <dbReference type="ARBA" id="ARBA00023136"/>
    </source>
</evidence>
<dbReference type="InterPro" id="IPR000731">
    <property type="entry name" value="SSD"/>
</dbReference>
<evidence type="ECO:0000256" key="4">
    <source>
        <dbReference type="ARBA" id="ARBA00022692"/>
    </source>
</evidence>
<reference evidence="9 10" key="1">
    <citation type="submission" date="2018-06" db="EMBL/GenBank/DDBJ databases">
        <authorList>
            <consortium name="Pathogen Informatics"/>
            <person name="Doyle S."/>
        </authorList>
    </citation>
    <scope>NUCLEOTIDE SEQUENCE [LARGE SCALE GENOMIC DNA]</scope>
    <source>
        <strain evidence="9 10">NCTC10821</strain>
    </source>
</reference>
<evidence type="ECO:0000256" key="2">
    <source>
        <dbReference type="ARBA" id="ARBA00010157"/>
    </source>
</evidence>
<protein>
    <submittedName>
        <fullName evidence="9">Polyprenyl synthetase</fullName>
    </submittedName>
</protein>
<feature type="domain" description="SSD" evidence="8">
    <location>
        <begin position="200"/>
        <end position="318"/>
    </location>
</feature>
<feature type="transmembrane region" description="Helical" evidence="7">
    <location>
        <begin position="526"/>
        <end position="544"/>
    </location>
</feature>
<evidence type="ECO:0000313" key="9">
    <source>
        <dbReference type="EMBL" id="STZ57151.1"/>
    </source>
</evidence>
<dbReference type="AlphaFoldDB" id="A0A378T8L4"/>
<keyword evidence="4 7" id="KW-0812">Transmembrane</keyword>
<evidence type="ECO:0000313" key="10">
    <source>
        <dbReference type="Proteomes" id="UP000254978"/>
    </source>
</evidence>
<dbReference type="SUPFAM" id="SSF82866">
    <property type="entry name" value="Multidrug efflux transporter AcrB transmembrane domain"/>
    <property type="match status" value="2"/>
</dbReference>